<feature type="domain" description="PDZ" evidence="1">
    <location>
        <begin position="1586"/>
        <end position="1671"/>
    </location>
</feature>
<sequence>MANGRETEHITLEKQVGTSLGFSVVGLESENRGELGIFVQEIQPGTITDEDGRLKESDQILVINGKPLGPNVSHTEAIAALQAVKDSVHLIIARGPIPRQIGAGMSDSESQASEVNLQPAEKRWAHSEIIVLQNEGSGFGFGIVGGKATGVQIKTILPNGLADRDGRLQSGDTILKINDIDLSGMGSKEAATILQETGSTVKLEIARGELPTFNQLKTSPDEVFDVELTKNAGGIGIHIAGWVNDGSSGITQHGIYVKAVTPGSPAANDGRIEAGDQIIAVNGLRLDGQGVGSEEAVEALQNTGDSVHLTLSRRKRKSTRLTDEQIAQLSHYWQKVVGDKFEIIVSLFFCCMHAFFDTSNLIRQNKWLESQAKGLAFLLKHLKVGLMIQYLRKLTKEYENAGLGIDVEGLESDGQYKHLIRSVSASGPVGTKTGIKPGDEVLEVNGEKLIGMNHLAAVQIIRSLPEHVVLVCARRKVEVDTEEHVGEASSRRSSMSEFAPTMVTGENMVAASIAKTVVVSEDSSESSDDSEEEDDLVWIELEKGNSGLGFSILDAPDRNGSNSIRIRGLVPGGVADQNGRLSPGDQIIRVNDIKFDMRIYSLKDCVEVLKGLAPGIVKIGVRKIDDDDEPVVLEDNEDTVIEESINFEQNRNQMAALAPVIKQPIQIVKIKKADGVVVLFLHRATGPPKVESLPPVPAIIPSVEIDHDNASIDSSSSEEEIVQETEITEITPLQTQQEVSSASSSASEDQAIQETAAELNKVVLSAATISVASKVQAKQQEEETETDLLTIKVVRDQSYGFAILKDEGIKVQHVNPAGASEQAGLLVGDKIVFIESIIDTREVRTIRINKGTASLGITVSPDTLNRGLVIRSVISNGAVAKHGELEAGDIIVSVNDSDVAGLETEKARQLIRHHSYHSSTVVLRYLPSTDRVASEEAAATVEEPAATVERVPSSAGLSDAYLTEATTDDERDALWNPPQPYTIAKPHTQNGSLGLTLVDYSEISHRGFDLPRGTYVKSVDQGSSAEAAGLKFGDRIIKVANMISFVSWSDVVWDCFSGTETGKPDIYPIIPPKHLSPLSIFLSSVQKNVILVFSKSLKQHKGGLFQTRGRENANFFDNLKVDKTLGVLLYGGDNDQFHARLFNADFQTETTLSSSTNSNNSQILATPEIAPGEQYSVTLHKLNGSLGVSLIGNQSGDAGIRVVKITPDGAAEKDGRIQVGDEVVTINEVPLADKSQLETINLLKEHDSAKITLIRSDGAKVPYSAPAPKLTVEEEISRLRLNVSKKDVDSVEVIKLVKDFNGLGISFEDDHSAGVRVRSLSANSPASRDGRLKNGDKILAVNDTNCQHSSYRDVTDILKSSRGTIKLIVIHPSSRRNSSSTISSKHSREVQPGAETEIEIIKGSSGLGLSIAGGAETVLGCVVIHEVYPGSAAHQDGRLAPGDRIIAVNGVDISTYTHNQASEVLRKSGTRVRLRIVRDESGQSDTMKVRLNKIPGQGLGLNIENGPSGTIIFGIVPGSEASIDGTLMQGDEIIGANGVDLTGATRDRVASELKKATGAVVIEIRRPRKSQNGSAKPTRKGSHIRKVTIKRRHSQEPLGISIAGGFGSALGDVPIFIAAVDPEGPASDKLKMGERIVSINGTSSERITHNECAQLLRQSPQNVVLEMSPGDQEMQYMSQYLVQHTDRQKQPHASAMVDVVLFRGADGLGFSIVGGKDSPKGDLPIYIKTVSGGAALRSAKLKRGDQIVYVNGTSLEGYTRQDTVNMLKHLEGEIVLSIVPA</sequence>
<evidence type="ECO:0000313" key="3">
    <source>
        <dbReference type="Proteomes" id="UP000001307"/>
    </source>
</evidence>
<feature type="domain" description="PDZ" evidence="1">
    <location>
        <begin position="842"/>
        <end position="912"/>
    </location>
</feature>
<dbReference type="InterPro" id="IPR051342">
    <property type="entry name" value="PDZ_scaffold"/>
</dbReference>
<organism evidence="2">
    <name type="scientific">Oikopleura dioica</name>
    <name type="common">Tunicate</name>
    <dbReference type="NCBI Taxonomy" id="34765"/>
    <lineage>
        <taxon>Eukaryota</taxon>
        <taxon>Metazoa</taxon>
        <taxon>Chordata</taxon>
        <taxon>Tunicata</taxon>
        <taxon>Appendicularia</taxon>
        <taxon>Copelata</taxon>
        <taxon>Oikopleuridae</taxon>
        <taxon>Oikopleura</taxon>
    </lineage>
</organism>
<reference evidence="2" key="1">
    <citation type="journal article" date="2010" name="Science">
        <title>Plasticity of animal genome architecture unmasked by rapid evolution of a pelagic tunicate.</title>
        <authorList>
            <person name="Denoeud F."/>
            <person name="Henriet S."/>
            <person name="Mungpakdee S."/>
            <person name="Aury J.M."/>
            <person name="Da Silva C."/>
            <person name="Brinkmann H."/>
            <person name="Mikhaleva J."/>
            <person name="Olsen L.C."/>
            <person name="Jubin C."/>
            <person name="Canestro C."/>
            <person name="Bouquet J.M."/>
            <person name="Danks G."/>
            <person name="Poulain J."/>
            <person name="Campsteijn C."/>
            <person name="Adamski M."/>
            <person name="Cross I."/>
            <person name="Yadetie F."/>
            <person name="Muffato M."/>
            <person name="Louis A."/>
            <person name="Butcher S."/>
            <person name="Tsagkogeorga G."/>
            <person name="Konrad A."/>
            <person name="Singh S."/>
            <person name="Jensen M.F."/>
            <person name="Cong E.H."/>
            <person name="Eikeseth-Otteraa H."/>
            <person name="Noel B."/>
            <person name="Anthouard V."/>
            <person name="Porcel B.M."/>
            <person name="Kachouri-Lafond R."/>
            <person name="Nishino A."/>
            <person name="Ugolini M."/>
            <person name="Chourrout P."/>
            <person name="Nishida H."/>
            <person name="Aasland R."/>
            <person name="Huzurbazar S."/>
            <person name="Westhof E."/>
            <person name="Delsuc F."/>
            <person name="Lehrach H."/>
            <person name="Reinhardt R."/>
            <person name="Weissenbach J."/>
            <person name="Roy S.W."/>
            <person name="Artiguenave F."/>
            <person name="Postlethwait J.H."/>
            <person name="Manak J.R."/>
            <person name="Thompson E.M."/>
            <person name="Jaillon O."/>
            <person name="Du Pasquier L."/>
            <person name="Boudinot P."/>
            <person name="Liberles D.A."/>
            <person name="Volff J.N."/>
            <person name="Philippe H."/>
            <person name="Lenhard B."/>
            <person name="Roest Crollius H."/>
            <person name="Wincker P."/>
            <person name="Chourrout D."/>
        </authorList>
    </citation>
    <scope>NUCLEOTIDE SEQUENCE [LARGE SCALE GENOMIC DNA]</scope>
</reference>
<accession>E4WV45</accession>
<evidence type="ECO:0000259" key="1">
    <source>
        <dbReference type="PROSITE" id="PS50106"/>
    </source>
</evidence>
<feature type="domain" description="PDZ" evidence="1">
    <location>
        <begin position="1698"/>
        <end position="1781"/>
    </location>
</feature>
<dbReference type="InterPro" id="IPR001478">
    <property type="entry name" value="PDZ"/>
</dbReference>
<gene>
    <name evidence="2" type="ORF">GSOID_T00009502001</name>
</gene>
<feature type="domain" description="PDZ" evidence="1">
    <location>
        <begin position="9"/>
        <end position="96"/>
    </location>
</feature>
<feature type="domain" description="PDZ" evidence="1">
    <location>
        <begin position="1176"/>
        <end position="1245"/>
    </location>
</feature>
<dbReference type="CDD" id="cd00136">
    <property type="entry name" value="PDZ_canonical"/>
    <property type="match status" value="1"/>
</dbReference>
<feature type="domain" description="PDZ" evidence="1">
    <location>
        <begin position="788"/>
        <end position="836"/>
    </location>
</feature>
<dbReference type="OrthoDB" id="6022242at2759"/>
<dbReference type="InParanoid" id="E4WV45"/>
<dbReference type="InterPro" id="IPR036034">
    <property type="entry name" value="PDZ_sf"/>
</dbReference>
<keyword evidence="3" id="KW-1185">Reference proteome</keyword>
<feature type="domain" description="PDZ" evidence="1">
    <location>
        <begin position="1488"/>
        <end position="1568"/>
    </location>
</feature>
<protein>
    <recommendedName>
        <fullName evidence="1">PDZ domain-containing protein</fullName>
    </recommendedName>
</protein>
<feature type="domain" description="PDZ" evidence="1">
    <location>
        <begin position="391"/>
        <end position="476"/>
    </location>
</feature>
<feature type="domain" description="PDZ" evidence="1">
    <location>
        <begin position="1397"/>
        <end position="1480"/>
    </location>
</feature>
<feature type="domain" description="PDZ" evidence="1">
    <location>
        <begin position="225"/>
        <end position="315"/>
    </location>
</feature>
<proteinExistence type="predicted"/>
<dbReference type="Proteomes" id="UP000001307">
    <property type="component" value="Unassembled WGS sequence"/>
</dbReference>
<dbReference type="EMBL" id="FN653017">
    <property type="protein sequence ID" value="CBY21727.1"/>
    <property type="molecule type" value="Genomic_DNA"/>
</dbReference>
<feature type="domain" description="PDZ" evidence="1">
    <location>
        <begin position="129"/>
        <end position="209"/>
    </location>
</feature>
<dbReference type="SMART" id="SM00228">
    <property type="entry name" value="PDZ"/>
    <property type="match status" value="14"/>
</dbReference>
<name>E4WV45_OIKDI</name>
<dbReference type="CDD" id="cd06667">
    <property type="entry name" value="PDZ2_MUPP1-like"/>
    <property type="match status" value="1"/>
</dbReference>
<dbReference type="PANTHER" id="PTHR19964:SF92">
    <property type="entry name" value="PATJ HOMOLOG"/>
    <property type="match status" value="1"/>
</dbReference>
<evidence type="ECO:0000313" key="2">
    <source>
        <dbReference type="EMBL" id="CBY21727.1"/>
    </source>
</evidence>
<dbReference type="PROSITE" id="PS50106">
    <property type="entry name" value="PDZ"/>
    <property type="match status" value="14"/>
</dbReference>
<feature type="domain" description="PDZ" evidence="1">
    <location>
        <begin position="982"/>
        <end position="1052"/>
    </location>
</feature>
<dbReference type="CDD" id="cd06689">
    <property type="entry name" value="PDZ1_MUPP1-like"/>
    <property type="match status" value="1"/>
</dbReference>
<feature type="domain" description="PDZ" evidence="1">
    <location>
        <begin position="1293"/>
        <end position="1373"/>
    </location>
</feature>
<dbReference type="PANTHER" id="PTHR19964">
    <property type="entry name" value="MULTIPLE PDZ DOMAIN PROTEIN"/>
    <property type="match status" value="1"/>
</dbReference>
<dbReference type="Gene3D" id="2.30.42.10">
    <property type="match status" value="14"/>
</dbReference>
<feature type="domain" description="PDZ" evidence="1">
    <location>
        <begin position="538"/>
        <end position="610"/>
    </location>
</feature>
<dbReference type="SUPFAM" id="SSF50156">
    <property type="entry name" value="PDZ domain-like"/>
    <property type="match status" value="14"/>
</dbReference>
<dbReference type="Pfam" id="PF00595">
    <property type="entry name" value="PDZ"/>
    <property type="match status" value="13"/>
</dbReference>